<dbReference type="InterPro" id="IPR040236">
    <property type="entry name" value="TMEM198"/>
</dbReference>
<reference evidence="9" key="1">
    <citation type="submission" date="2021-06" db="EMBL/GenBank/DDBJ databases">
        <authorList>
            <person name="Hodson N. C."/>
            <person name="Mongue J. A."/>
            <person name="Jaron S. K."/>
        </authorList>
    </citation>
    <scope>NUCLEOTIDE SEQUENCE</scope>
</reference>
<protein>
    <recommendedName>
        <fullName evidence="6">Transmembrane protein 198</fullName>
    </recommendedName>
</protein>
<evidence type="ECO:0000256" key="6">
    <source>
        <dbReference type="ARBA" id="ARBA00049737"/>
    </source>
</evidence>
<feature type="domain" description="TM7S3/TM198-like" evidence="8">
    <location>
        <begin position="43"/>
        <end position="228"/>
    </location>
</feature>
<evidence type="ECO:0000256" key="4">
    <source>
        <dbReference type="ARBA" id="ARBA00022989"/>
    </source>
</evidence>
<dbReference type="PANTHER" id="PTHR31247:SF5">
    <property type="entry name" value="DUF4203 DOMAIN-CONTAINING PROTEIN"/>
    <property type="match status" value="1"/>
</dbReference>
<evidence type="ECO:0000256" key="5">
    <source>
        <dbReference type="ARBA" id="ARBA00023136"/>
    </source>
</evidence>
<dbReference type="OrthoDB" id="115781at2759"/>
<proteinExistence type="inferred from homology"/>
<keyword evidence="3 7" id="KW-0812">Transmembrane</keyword>
<feature type="transmembrane region" description="Helical" evidence="7">
    <location>
        <begin position="205"/>
        <end position="232"/>
    </location>
</feature>
<organism evidence="9 10">
    <name type="scientific">Allacma fusca</name>
    <dbReference type="NCBI Taxonomy" id="39272"/>
    <lineage>
        <taxon>Eukaryota</taxon>
        <taxon>Metazoa</taxon>
        <taxon>Ecdysozoa</taxon>
        <taxon>Arthropoda</taxon>
        <taxon>Hexapoda</taxon>
        <taxon>Collembola</taxon>
        <taxon>Symphypleona</taxon>
        <taxon>Sminthuridae</taxon>
        <taxon>Allacma</taxon>
    </lineage>
</organism>
<evidence type="ECO:0000256" key="3">
    <source>
        <dbReference type="ARBA" id="ARBA00022692"/>
    </source>
</evidence>
<comment type="similarity">
    <text evidence="2">Belongs to the TMEM198 family.</text>
</comment>
<gene>
    <name evidence="9" type="ORF">AFUS01_LOCUS46795</name>
</gene>
<evidence type="ECO:0000313" key="9">
    <source>
        <dbReference type="EMBL" id="CAG7837730.1"/>
    </source>
</evidence>
<dbReference type="Pfam" id="PF13886">
    <property type="entry name" value="TM7S3_TM198"/>
    <property type="match status" value="1"/>
</dbReference>
<accession>A0A8J2LT10</accession>
<feature type="transmembrane region" description="Helical" evidence="7">
    <location>
        <begin position="99"/>
        <end position="132"/>
    </location>
</feature>
<comment type="subcellular location">
    <subcellularLocation>
        <location evidence="1">Membrane</location>
        <topology evidence="1">Multi-pass membrane protein</topology>
    </subcellularLocation>
</comment>
<evidence type="ECO:0000259" key="8">
    <source>
        <dbReference type="Pfam" id="PF13886"/>
    </source>
</evidence>
<dbReference type="InterPro" id="IPR025256">
    <property type="entry name" value="TM7S3/TM198-like_dom"/>
</dbReference>
<dbReference type="GO" id="GO:0005886">
    <property type="term" value="C:plasma membrane"/>
    <property type="evidence" value="ECO:0007669"/>
    <property type="project" value="TreeGrafter"/>
</dbReference>
<evidence type="ECO:0000256" key="1">
    <source>
        <dbReference type="ARBA" id="ARBA00004141"/>
    </source>
</evidence>
<dbReference type="AlphaFoldDB" id="A0A8J2LT10"/>
<dbReference type="EMBL" id="CAJVCH010571520">
    <property type="protein sequence ID" value="CAG7837730.1"/>
    <property type="molecule type" value="Genomic_DNA"/>
</dbReference>
<comment type="caution">
    <text evidence="9">The sequence shown here is derived from an EMBL/GenBank/DDBJ whole genome shotgun (WGS) entry which is preliminary data.</text>
</comment>
<feature type="transmembrane region" description="Helical" evidence="7">
    <location>
        <begin position="37"/>
        <end position="55"/>
    </location>
</feature>
<name>A0A8J2LT10_9HEXA</name>
<keyword evidence="10" id="KW-1185">Reference proteome</keyword>
<dbReference type="Proteomes" id="UP000708208">
    <property type="component" value="Unassembled WGS sequence"/>
</dbReference>
<keyword evidence="4 7" id="KW-1133">Transmembrane helix</keyword>
<feature type="transmembrane region" description="Helical" evidence="7">
    <location>
        <begin position="164"/>
        <end position="184"/>
    </location>
</feature>
<evidence type="ECO:0000256" key="7">
    <source>
        <dbReference type="SAM" id="Phobius"/>
    </source>
</evidence>
<evidence type="ECO:0000256" key="2">
    <source>
        <dbReference type="ARBA" id="ARBA00006244"/>
    </source>
</evidence>
<dbReference type="PANTHER" id="PTHR31247">
    <property type="entry name" value="TRANSMEMBRANE PROTEIN 198 FAMILY MEMBER"/>
    <property type="match status" value="1"/>
</dbReference>
<feature type="transmembrane region" description="Helical" evidence="7">
    <location>
        <begin position="62"/>
        <end position="79"/>
    </location>
</feature>
<keyword evidence="5 7" id="KW-0472">Membrane</keyword>
<evidence type="ECO:0000313" key="10">
    <source>
        <dbReference type="Proteomes" id="UP000708208"/>
    </source>
</evidence>
<sequence length="318" mass="35811">MMDLGLPDDHVSDIEQDVNATSTSVDCTNLDTDYDPALVIAFVCIFIFGILFCIFGYRCYKAVLFLTGFTFGLIIVYLICQEEALLPKYGNIGISTLSGFLYGLICLLVPYVGFFTLGFHAGLLLGLVAMILSPLTYSVWISIIFLLGAGLFGAVANVCFPSLTVMFTSLIGGAGIAISFDYFVEKLRMTNWVWSHIKGKEYAELCWFSWLLLGLWPFLVVVGCIVQCLLTARGFTIHTYPYKKRGPVRRRLTREERALARQAKYRYLYQVRTAGGDILSQSYIQSLQKSQLDTMSTHMSTLQTQEESKFDENIRQLH</sequence>